<evidence type="ECO:0000313" key="2">
    <source>
        <dbReference type="EMBL" id="RJF82311.1"/>
    </source>
</evidence>
<protein>
    <submittedName>
        <fullName evidence="2">Uncharacterized protein</fullName>
    </submittedName>
</protein>
<dbReference type="RefSeq" id="WP_119832393.1">
    <property type="nucleotide sequence ID" value="NZ_QYUL01000002.1"/>
</dbReference>
<reference evidence="2 3" key="1">
    <citation type="submission" date="2018-09" db="EMBL/GenBank/DDBJ databases">
        <authorList>
            <person name="Zhu H."/>
        </authorList>
    </citation>
    <scope>NUCLEOTIDE SEQUENCE [LARGE SCALE GENOMIC DNA]</scope>
    <source>
        <strain evidence="2 3">K2W22B-5</strain>
    </source>
</reference>
<dbReference type="GO" id="GO:0003677">
    <property type="term" value="F:DNA binding"/>
    <property type="evidence" value="ECO:0007669"/>
    <property type="project" value="InterPro"/>
</dbReference>
<dbReference type="EMBL" id="QYUL01000002">
    <property type="protein sequence ID" value="RJF82311.1"/>
    <property type="molecule type" value="Genomic_DNA"/>
</dbReference>
<dbReference type="AlphaFoldDB" id="A0A418VYU0"/>
<feature type="region of interest" description="Disordered" evidence="1">
    <location>
        <begin position="68"/>
        <end position="99"/>
    </location>
</feature>
<dbReference type="Proteomes" id="UP000283458">
    <property type="component" value="Unassembled WGS sequence"/>
</dbReference>
<proteinExistence type="predicted"/>
<sequence length="99" mass="11021">MASQEYEKIVKAVGSEAALARMLDTAQQHLNRMSKREEFTADWALRIRSVVRKFDPEMDVDVGALCSGLRGWTPPDAPQSSRKRGRPPGPSRESGLHSL</sequence>
<dbReference type="Gene3D" id="1.10.260.40">
    <property type="entry name" value="lambda repressor-like DNA-binding domains"/>
    <property type="match status" value="1"/>
</dbReference>
<evidence type="ECO:0000256" key="1">
    <source>
        <dbReference type="SAM" id="MobiDB-lite"/>
    </source>
</evidence>
<keyword evidence="3" id="KW-1185">Reference proteome</keyword>
<dbReference type="InterPro" id="IPR010982">
    <property type="entry name" value="Lambda_DNA-bd_dom_sf"/>
</dbReference>
<name>A0A418VYU0_9PROT</name>
<organism evidence="2 3">
    <name type="scientific">Azospirillum cavernae</name>
    <dbReference type="NCBI Taxonomy" id="2320860"/>
    <lineage>
        <taxon>Bacteria</taxon>
        <taxon>Pseudomonadati</taxon>
        <taxon>Pseudomonadota</taxon>
        <taxon>Alphaproteobacteria</taxon>
        <taxon>Rhodospirillales</taxon>
        <taxon>Azospirillaceae</taxon>
        <taxon>Azospirillum</taxon>
    </lineage>
</organism>
<comment type="caution">
    <text evidence="2">The sequence shown here is derived from an EMBL/GenBank/DDBJ whole genome shotgun (WGS) entry which is preliminary data.</text>
</comment>
<evidence type="ECO:0000313" key="3">
    <source>
        <dbReference type="Proteomes" id="UP000283458"/>
    </source>
</evidence>
<accession>A0A418VYU0</accession>
<gene>
    <name evidence="2" type="ORF">D3877_19920</name>
</gene>